<comment type="caution">
    <text evidence="2">The sequence shown here is derived from an EMBL/GenBank/DDBJ whole genome shotgun (WGS) entry which is preliminary data.</text>
</comment>
<name>A0ABW8VHI5_9PROT</name>
<protein>
    <submittedName>
        <fullName evidence="2">HEPN domain-containing protein</fullName>
    </submittedName>
</protein>
<dbReference type="InterPro" id="IPR041519">
    <property type="entry name" value="HEPN_RiboL-PSP"/>
</dbReference>
<keyword evidence="3" id="KW-1185">Reference proteome</keyword>
<reference evidence="2 3" key="1">
    <citation type="submission" date="2024-11" db="EMBL/GenBank/DDBJ databases">
        <title>Draft genome sequences of two bacteria associated to sugarcane roots in Colombia.</title>
        <authorList>
            <person name="Pardo-Diaz S."/>
            <person name="Masmela-Mendoza J."/>
            <person name="Delgadillo-Duran P."/>
            <person name="Bautista E.J."/>
            <person name="Rojas-Tapias D.F."/>
        </authorList>
    </citation>
    <scope>NUCLEOTIDE SEQUENCE [LARGE SCALE GENOMIC DNA]</scope>
    <source>
        <strain evidence="2 3">Ap18</strain>
    </source>
</reference>
<evidence type="ECO:0000313" key="2">
    <source>
        <dbReference type="EMBL" id="MFL7904781.1"/>
    </source>
</evidence>
<proteinExistence type="predicted"/>
<organism evidence="2 3">
    <name type="scientific">Azospirillum argentinense</name>
    <dbReference type="NCBI Taxonomy" id="2970906"/>
    <lineage>
        <taxon>Bacteria</taxon>
        <taxon>Pseudomonadati</taxon>
        <taxon>Pseudomonadota</taxon>
        <taxon>Alphaproteobacteria</taxon>
        <taxon>Rhodospirillales</taxon>
        <taxon>Azospirillaceae</taxon>
        <taxon>Azospirillum</taxon>
    </lineage>
</organism>
<dbReference type="Pfam" id="PF18735">
    <property type="entry name" value="HEPN_RiboL-PSP"/>
    <property type="match status" value="1"/>
</dbReference>
<evidence type="ECO:0000313" key="3">
    <source>
        <dbReference type="Proteomes" id="UP001628281"/>
    </source>
</evidence>
<feature type="domain" description="RiboL-PSP-HEPN" evidence="1">
    <location>
        <begin position="16"/>
        <end position="196"/>
    </location>
</feature>
<gene>
    <name evidence="2" type="ORF">ACJ41P_26875</name>
</gene>
<accession>A0ABW8VHI5</accession>
<dbReference type="Proteomes" id="UP001628281">
    <property type="component" value="Unassembled WGS sequence"/>
</dbReference>
<dbReference type="EMBL" id="JBJLSN010000056">
    <property type="protein sequence ID" value="MFL7904781.1"/>
    <property type="molecule type" value="Genomic_DNA"/>
</dbReference>
<evidence type="ECO:0000259" key="1">
    <source>
        <dbReference type="Pfam" id="PF18735"/>
    </source>
</evidence>
<dbReference type="RefSeq" id="WP_407825489.1">
    <property type="nucleotide sequence ID" value="NZ_JBJLSN010000056.1"/>
</dbReference>
<sequence>MQAAINAFEAGITRVRSLHGIHHALSRQLTSAVDLSDLLRAEIVMGVSALDHYIHELARLGMLECWSGHRKSTEAFKRFPLPMSVAAGLSSSSTTELLEAEIRAKHSFLSFQHPDKIADAVRLFSEVKLWDEVATELKSNARTIKSALNLIIDRRNKIAHEADADPSYPGERWPVDTALVEETLDTLDQIAHAIFRVVTRSQTPV</sequence>